<name>A0AC61QVH8_9FIRM</name>
<keyword evidence="2" id="KW-1185">Reference proteome</keyword>
<dbReference type="Proteomes" id="UP000307720">
    <property type="component" value="Unassembled WGS sequence"/>
</dbReference>
<comment type="caution">
    <text evidence="1">The sequence shown here is derived from an EMBL/GenBank/DDBJ whole genome shotgun (WGS) entry which is preliminary data.</text>
</comment>
<sequence length="232" mass="26561">MKFPCMKDMQPAIKEQPEIQMNEQAANLLQLILAKIHCKNEIVAVSGFRTQEEQEKIWNDTLAKSGLDFTKKYVAVPRHSEHQTGLAIDLAENKEQIDYICPHFPYTGICGEFRATAPRFGFVERYVSGKEQITGIGAEPWHFRYVGYPHSVIMAEKDMALEEYICFLKETTDLRHPYIYNSSKADKIEISYVFLDGGHSIKLDVSEMSPYMISGTNEGGAILSRWREYYAS</sequence>
<organism evidence="1 2">
    <name type="scientific">Hominisplanchenecus murintestinalis</name>
    <dbReference type="NCBI Taxonomy" id="2941517"/>
    <lineage>
        <taxon>Bacteria</taxon>
        <taxon>Bacillati</taxon>
        <taxon>Bacillota</taxon>
        <taxon>Clostridia</taxon>
        <taxon>Lachnospirales</taxon>
        <taxon>Lachnospiraceae</taxon>
        <taxon>Hominisplanchenecus</taxon>
    </lineage>
</organism>
<keyword evidence="1" id="KW-0378">Hydrolase</keyword>
<keyword evidence="1" id="KW-0121">Carboxypeptidase</keyword>
<evidence type="ECO:0000313" key="2">
    <source>
        <dbReference type="Proteomes" id="UP000307720"/>
    </source>
</evidence>
<proteinExistence type="predicted"/>
<protein>
    <submittedName>
        <fullName evidence="1">D-alanyl-D-alanine carboxypeptidase family protein</fullName>
    </submittedName>
</protein>
<gene>
    <name evidence="1" type="ORF">E5357_16140</name>
</gene>
<keyword evidence="1" id="KW-0645">Protease</keyword>
<accession>A0AC61QVH8</accession>
<dbReference type="EMBL" id="SRZB01000063">
    <property type="protein sequence ID" value="TGX96429.1"/>
    <property type="molecule type" value="Genomic_DNA"/>
</dbReference>
<evidence type="ECO:0000313" key="1">
    <source>
        <dbReference type="EMBL" id="TGX96429.1"/>
    </source>
</evidence>
<reference evidence="1" key="1">
    <citation type="submission" date="2019-04" db="EMBL/GenBank/DDBJ databases">
        <title>Microbes associate with the intestines of laboratory mice.</title>
        <authorList>
            <person name="Navarre W."/>
            <person name="Wong E."/>
            <person name="Huang K."/>
            <person name="Tropini C."/>
            <person name="Ng K."/>
            <person name="Yu B."/>
        </authorList>
    </citation>
    <scope>NUCLEOTIDE SEQUENCE</scope>
    <source>
        <strain evidence="1">NM72_1-8</strain>
    </source>
</reference>